<protein>
    <submittedName>
        <fullName evidence="2">Uncharacterized protein</fullName>
    </submittedName>
</protein>
<accession>A0AAW1WE34</accession>
<reference evidence="2 3" key="1">
    <citation type="journal article" date="2023" name="G3 (Bethesda)">
        <title>A chromosome-length genome assembly and annotation of blackberry (Rubus argutus, cv. 'Hillquist').</title>
        <authorList>
            <person name="Bruna T."/>
            <person name="Aryal R."/>
            <person name="Dudchenko O."/>
            <person name="Sargent D.J."/>
            <person name="Mead D."/>
            <person name="Buti M."/>
            <person name="Cavallini A."/>
            <person name="Hytonen T."/>
            <person name="Andres J."/>
            <person name="Pham M."/>
            <person name="Weisz D."/>
            <person name="Mascagni F."/>
            <person name="Usai G."/>
            <person name="Natali L."/>
            <person name="Bassil N."/>
            <person name="Fernandez G.E."/>
            <person name="Lomsadze A."/>
            <person name="Armour M."/>
            <person name="Olukolu B."/>
            <person name="Poorten T."/>
            <person name="Britton C."/>
            <person name="Davik J."/>
            <person name="Ashrafi H."/>
            <person name="Aiden E.L."/>
            <person name="Borodovsky M."/>
            <person name="Worthington M."/>
        </authorList>
    </citation>
    <scope>NUCLEOTIDE SEQUENCE [LARGE SCALE GENOMIC DNA]</scope>
    <source>
        <strain evidence="2">PI 553951</strain>
    </source>
</reference>
<evidence type="ECO:0000256" key="1">
    <source>
        <dbReference type="SAM" id="MobiDB-lite"/>
    </source>
</evidence>
<evidence type="ECO:0000313" key="2">
    <source>
        <dbReference type="EMBL" id="KAK9922106.1"/>
    </source>
</evidence>
<evidence type="ECO:0000313" key="3">
    <source>
        <dbReference type="Proteomes" id="UP001457282"/>
    </source>
</evidence>
<name>A0AAW1WE34_RUBAR</name>
<dbReference type="Proteomes" id="UP001457282">
    <property type="component" value="Unassembled WGS sequence"/>
</dbReference>
<dbReference type="EMBL" id="JBEDUW010000006">
    <property type="protein sequence ID" value="KAK9922106.1"/>
    <property type="molecule type" value="Genomic_DNA"/>
</dbReference>
<organism evidence="2 3">
    <name type="scientific">Rubus argutus</name>
    <name type="common">Southern blackberry</name>
    <dbReference type="NCBI Taxonomy" id="59490"/>
    <lineage>
        <taxon>Eukaryota</taxon>
        <taxon>Viridiplantae</taxon>
        <taxon>Streptophyta</taxon>
        <taxon>Embryophyta</taxon>
        <taxon>Tracheophyta</taxon>
        <taxon>Spermatophyta</taxon>
        <taxon>Magnoliopsida</taxon>
        <taxon>eudicotyledons</taxon>
        <taxon>Gunneridae</taxon>
        <taxon>Pentapetalae</taxon>
        <taxon>rosids</taxon>
        <taxon>fabids</taxon>
        <taxon>Rosales</taxon>
        <taxon>Rosaceae</taxon>
        <taxon>Rosoideae</taxon>
        <taxon>Rosoideae incertae sedis</taxon>
        <taxon>Rubus</taxon>
    </lineage>
</organism>
<dbReference type="AlphaFoldDB" id="A0AAW1WE34"/>
<sequence>MNQFNQSSPLRPISSSTHSSATCKKTQIPAGFCSPHPEAVHPWRLSAPPIADGNIIAQPSIPSQTAPPLRPPAGP</sequence>
<feature type="compositionally biased region" description="Polar residues" evidence="1">
    <location>
        <begin position="1"/>
        <end position="25"/>
    </location>
</feature>
<feature type="region of interest" description="Disordered" evidence="1">
    <location>
        <begin position="1"/>
        <end position="75"/>
    </location>
</feature>
<keyword evidence="3" id="KW-1185">Reference proteome</keyword>
<proteinExistence type="predicted"/>
<comment type="caution">
    <text evidence="2">The sequence shown here is derived from an EMBL/GenBank/DDBJ whole genome shotgun (WGS) entry which is preliminary data.</text>
</comment>
<gene>
    <name evidence="2" type="ORF">M0R45_030587</name>
</gene>